<dbReference type="Proteomes" id="UP000060071">
    <property type="component" value="Chromosome"/>
</dbReference>
<gene>
    <name evidence="1" type="ORF">AUC44_02180</name>
</gene>
<reference evidence="1 2" key="1">
    <citation type="submission" date="2015-12" db="EMBL/GenBank/DDBJ databases">
        <authorList>
            <person name="Kim M.K."/>
            <person name="Srinivasan S."/>
            <person name="Lee J.-J."/>
            <person name="Kim K."/>
        </authorList>
    </citation>
    <scope>NUCLEOTIDE SEQUENCE [LARGE SCALE GENOMIC DNA]</scope>
    <source>
        <strain evidence="1 2">BM2</strain>
    </source>
</reference>
<dbReference type="RefSeq" id="WP_062157193.1">
    <property type="nucleotide sequence ID" value="NZ_CP013910.1"/>
</dbReference>
<organism evidence="1 2">
    <name type="scientific">Deinococcus actinosclerus</name>
    <dbReference type="NCBI Taxonomy" id="1768108"/>
    <lineage>
        <taxon>Bacteria</taxon>
        <taxon>Thermotogati</taxon>
        <taxon>Deinococcota</taxon>
        <taxon>Deinococci</taxon>
        <taxon>Deinococcales</taxon>
        <taxon>Deinococcaceae</taxon>
        <taxon>Deinococcus</taxon>
    </lineage>
</organism>
<evidence type="ECO:0000313" key="1">
    <source>
        <dbReference type="EMBL" id="ALW87848.1"/>
    </source>
</evidence>
<name>A0ABN4K0X1_9DEIO</name>
<proteinExistence type="predicted"/>
<dbReference type="EMBL" id="CP013910">
    <property type="protein sequence ID" value="ALW87848.1"/>
    <property type="molecule type" value="Genomic_DNA"/>
</dbReference>
<evidence type="ECO:0000313" key="2">
    <source>
        <dbReference type="Proteomes" id="UP000060071"/>
    </source>
</evidence>
<protein>
    <submittedName>
        <fullName evidence="1">Uncharacterized protein</fullName>
    </submittedName>
</protein>
<keyword evidence="2" id="KW-1185">Reference proteome</keyword>
<accession>A0ABN4K0X1</accession>
<sequence length="76" mass="8529">MRLFIRGLVRPKDLADASLAAADTSDDIFTFTSEGPGQDGYVGTTLTFIGERNAALRFRSVWKTEMERCGYHVELR</sequence>